<dbReference type="EMBL" id="QLAG01000002">
    <property type="protein sequence ID" value="TLX65092.1"/>
    <property type="molecule type" value="Genomic_DNA"/>
</dbReference>
<feature type="region of interest" description="Disordered" evidence="1">
    <location>
        <begin position="69"/>
        <end position="102"/>
    </location>
</feature>
<reference evidence="2 3" key="1">
    <citation type="journal article" date="2017" name="Eur. J. Clin. Microbiol. Infect. Dis.">
        <title>Uncommonly isolated clinical Pseudomonas: identification and phylogenetic assignation.</title>
        <authorList>
            <person name="Mulet M."/>
            <person name="Gomila M."/>
            <person name="Ramirez A."/>
            <person name="Cardew S."/>
            <person name="Moore E.R."/>
            <person name="Lalucat J."/>
            <person name="Garcia-Valdes E."/>
        </authorList>
    </citation>
    <scope>NUCLEOTIDE SEQUENCE [LARGE SCALE GENOMIC DNA]</scope>
    <source>
        <strain evidence="2 3">SD129</strain>
    </source>
</reference>
<proteinExistence type="predicted"/>
<dbReference type="InterPro" id="IPR010982">
    <property type="entry name" value="Lambda_DNA-bd_dom_sf"/>
</dbReference>
<name>A0A5R9QJE2_9GAMM</name>
<comment type="caution">
    <text evidence="2">The sequence shown here is derived from an EMBL/GenBank/DDBJ whole genome shotgun (WGS) entry which is preliminary data.</text>
</comment>
<accession>A0A5R9QJE2</accession>
<gene>
    <name evidence="2" type="ORF">DN820_01910</name>
</gene>
<dbReference type="Gene3D" id="1.10.260.40">
    <property type="entry name" value="lambda repressor-like DNA-binding domains"/>
    <property type="match status" value="1"/>
</dbReference>
<evidence type="ECO:0000313" key="2">
    <source>
        <dbReference type="EMBL" id="TLX65092.1"/>
    </source>
</evidence>
<evidence type="ECO:0000256" key="1">
    <source>
        <dbReference type="SAM" id="MobiDB-lite"/>
    </source>
</evidence>
<evidence type="ECO:0000313" key="3">
    <source>
        <dbReference type="Proteomes" id="UP000306753"/>
    </source>
</evidence>
<keyword evidence="3" id="KW-1185">Reference proteome</keyword>
<dbReference type="AlphaFoldDB" id="A0A5R9QJE2"/>
<sequence>MRKRIGMAMTIKKMIEDLLELGYSQGSLADAVGTTQPTIHRALNGSDIRYSLGKAIESLHAQRLAEEAGAVLVGEDRREGDRRQGERRERDRREQERRGATG</sequence>
<dbReference type="SUPFAM" id="SSF47413">
    <property type="entry name" value="lambda repressor-like DNA-binding domains"/>
    <property type="match status" value="1"/>
</dbReference>
<organism evidence="2 3">
    <name type="scientific">Stutzerimonas nosocomialis</name>
    <dbReference type="NCBI Taxonomy" id="1056496"/>
    <lineage>
        <taxon>Bacteria</taxon>
        <taxon>Pseudomonadati</taxon>
        <taxon>Pseudomonadota</taxon>
        <taxon>Gammaproteobacteria</taxon>
        <taxon>Pseudomonadales</taxon>
        <taxon>Pseudomonadaceae</taxon>
        <taxon>Stutzerimonas</taxon>
    </lineage>
</organism>
<dbReference type="Proteomes" id="UP000306753">
    <property type="component" value="Unassembled WGS sequence"/>
</dbReference>
<feature type="compositionally biased region" description="Basic and acidic residues" evidence="1">
    <location>
        <begin position="74"/>
        <end position="102"/>
    </location>
</feature>
<dbReference type="GO" id="GO:0003677">
    <property type="term" value="F:DNA binding"/>
    <property type="evidence" value="ECO:0007669"/>
    <property type="project" value="InterPro"/>
</dbReference>
<protein>
    <submittedName>
        <fullName evidence="2">Uncharacterized protein</fullName>
    </submittedName>
</protein>